<dbReference type="Gene3D" id="6.10.10.80">
    <property type="entry name" value="Small, acid-soluble spore protein, alpha/beta type-like"/>
    <property type="match status" value="1"/>
</dbReference>
<dbReference type="GO" id="GO:0003690">
    <property type="term" value="F:double-stranded DNA binding"/>
    <property type="evidence" value="ECO:0007669"/>
    <property type="project" value="InterPro"/>
</dbReference>
<gene>
    <name evidence="2" type="ORF">Ana3638_01620</name>
</gene>
<sequence length="71" mass="8011">MSKKKSETNNINLSDLNPDEKLKYEIATELGLLDKVISDGWKSLSAKETGRIGGIMTKRKKQMQMEGINKQ</sequence>
<dbReference type="InterPro" id="IPR001448">
    <property type="entry name" value="SASP_alpha/beta-type"/>
</dbReference>
<dbReference type="InterPro" id="IPR038300">
    <property type="entry name" value="SASP_sf_alpha/beta"/>
</dbReference>
<evidence type="ECO:0000313" key="3">
    <source>
        <dbReference type="Proteomes" id="UP000464314"/>
    </source>
</evidence>
<name>A0A6P1TGU7_9FIRM</name>
<dbReference type="Proteomes" id="UP000464314">
    <property type="component" value="Chromosome"/>
</dbReference>
<accession>A0A6P1TGU7</accession>
<dbReference type="EMBL" id="CP048000">
    <property type="protein sequence ID" value="QHQ59653.1"/>
    <property type="molecule type" value="Genomic_DNA"/>
</dbReference>
<comment type="function">
    <text evidence="1">SASP are bound to spore DNA. They are double-stranded DNA-binding proteins that cause DNA to change to an a-like conformation. They protect the DNA backbone from chemical and enzymatic cleavage and are thus involved in dormant spore's high resistance to UV light.</text>
</comment>
<dbReference type="RefSeq" id="WP_161836426.1">
    <property type="nucleotide sequence ID" value="NZ_CP048000.1"/>
</dbReference>
<evidence type="ECO:0000256" key="1">
    <source>
        <dbReference type="ARBA" id="ARBA00003863"/>
    </source>
</evidence>
<protein>
    <submittedName>
        <fullName evidence="2">Small, acid-soluble spore protein, alpha/beta type</fullName>
    </submittedName>
</protein>
<evidence type="ECO:0000313" key="2">
    <source>
        <dbReference type="EMBL" id="QHQ59653.1"/>
    </source>
</evidence>
<reference evidence="2 3" key="1">
    <citation type="submission" date="2020-01" db="EMBL/GenBank/DDBJ databases">
        <title>Genome analysis of Anaerocolumna sp. CBA3638.</title>
        <authorList>
            <person name="Kim J."/>
            <person name="Roh S.W."/>
        </authorList>
    </citation>
    <scope>NUCLEOTIDE SEQUENCE [LARGE SCALE GENOMIC DNA]</scope>
    <source>
        <strain evidence="2 3">CBA3638</strain>
    </source>
</reference>
<dbReference type="AlphaFoldDB" id="A0A6P1TGU7"/>
<keyword evidence="3" id="KW-1185">Reference proteome</keyword>
<dbReference type="Pfam" id="PF00269">
    <property type="entry name" value="SASP"/>
    <property type="match status" value="1"/>
</dbReference>
<dbReference type="KEGG" id="anr:Ana3638_01620"/>
<organism evidence="2 3">
    <name type="scientific">Anaerocolumna sedimenticola</name>
    <dbReference type="NCBI Taxonomy" id="2696063"/>
    <lineage>
        <taxon>Bacteria</taxon>
        <taxon>Bacillati</taxon>
        <taxon>Bacillota</taxon>
        <taxon>Clostridia</taxon>
        <taxon>Lachnospirales</taxon>
        <taxon>Lachnospiraceae</taxon>
        <taxon>Anaerocolumna</taxon>
    </lineage>
</organism>
<dbReference type="GO" id="GO:0006265">
    <property type="term" value="P:DNA topological change"/>
    <property type="evidence" value="ECO:0007669"/>
    <property type="project" value="InterPro"/>
</dbReference>
<proteinExistence type="predicted"/>